<evidence type="ECO:0000313" key="3">
    <source>
        <dbReference type="Proteomes" id="UP000077755"/>
    </source>
</evidence>
<feature type="region of interest" description="Disordered" evidence="1">
    <location>
        <begin position="154"/>
        <end position="184"/>
    </location>
</feature>
<dbReference type="GO" id="GO:0005886">
    <property type="term" value="C:plasma membrane"/>
    <property type="evidence" value="ECO:0007669"/>
    <property type="project" value="InterPro"/>
</dbReference>
<gene>
    <name evidence="2" type="ORF">DCAR_0417970</name>
</gene>
<evidence type="ECO:0000313" key="2">
    <source>
        <dbReference type="EMBL" id="WOG98626.1"/>
    </source>
</evidence>
<organism evidence="2 3">
    <name type="scientific">Daucus carota subsp. sativus</name>
    <name type="common">Carrot</name>
    <dbReference type="NCBI Taxonomy" id="79200"/>
    <lineage>
        <taxon>Eukaryota</taxon>
        <taxon>Viridiplantae</taxon>
        <taxon>Streptophyta</taxon>
        <taxon>Embryophyta</taxon>
        <taxon>Tracheophyta</taxon>
        <taxon>Spermatophyta</taxon>
        <taxon>Magnoliopsida</taxon>
        <taxon>eudicotyledons</taxon>
        <taxon>Gunneridae</taxon>
        <taxon>Pentapetalae</taxon>
        <taxon>asterids</taxon>
        <taxon>campanulids</taxon>
        <taxon>Apiales</taxon>
        <taxon>Apiaceae</taxon>
        <taxon>Apioideae</taxon>
        <taxon>Scandiceae</taxon>
        <taxon>Daucinae</taxon>
        <taxon>Daucus</taxon>
        <taxon>Daucus sect. Daucus</taxon>
    </lineage>
</organism>
<dbReference type="PANTHER" id="PTHR33312:SF35">
    <property type="entry name" value="TPRXL"/>
    <property type="match status" value="1"/>
</dbReference>
<protein>
    <submittedName>
        <fullName evidence="2">Uncharacterized protein</fullName>
    </submittedName>
</protein>
<keyword evidence="3" id="KW-1185">Reference proteome</keyword>
<dbReference type="Proteomes" id="UP000077755">
    <property type="component" value="Chromosome 4"/>
</dbReference>
<reference evidence="2" key="1">
    <citation type="journal article" date="2016" name="Nat. Genet.">
        <title>A high-quality carrot genome assembly provides new insights into carotenoid accumulation and asterid genome evolution.</title>
        <authorList>
            <person name="Iorizzo M."/>
            <person name="Ellison S."/>
            <person name="Senalik D."/>
            <person name="Zeng P."/>
            <person name="Satapoomin P."/>
            <person name="Huang J."/>
            <person name="Bowman M."/>
            <person name="Iovene M."/>
            <person name="Sanseverino W."/>
            <person name="Cavagnaro P."/>
            <person name="Yildiz M."/>
            <person name="Macko-Podgorni A."/>
            <person name="Moranska E."/>
            <person name="Grzebelus E."/>
            <person name="Grzebelus D."/>
            <person name="Ashrafi H."/>
            <person name="Zheng Z."/>
            <person name="Cheng S."/>
            <person name="Spooner D."/>
            <person name="Van Deynze A."/>
            <person name="Simon P."/>
        </authorList>
    </citation>
    <scope>NUCLEOTIDE SEQUENCE</scope>
    <source>
        <tissue evidence="2">Leaf</tissue>
    </source>
</reference>
<proteinExistence type="predicted"/>
<name>A0AAF1AZS9_DAUCS</name>
<feature type="region of interest" description="Disordered" evidence="1">
    <location>
        <begin position="57"/>
        <end position="130"/>
    </location>
</feature>
<feature type="compositionally biased region" description="Low complexity" evidence="1">
    <location>
        <begin position="59"/>
        <end position="107"/>
    </location>
</feature>
<sequence>MANLVQKSKVQVPEKAVQENEFEFELVTPGSPDSPADHLFLNGRLLPHDFPCPPTKSFSLNSTTLSRTMSRTSSVSSKDSLMSSRSNSTNSRSSSSSCSTSARTSTSDVSERRVLMSRSRSARKRPEVYVANRPSLSKQYGSWQYVTQTPALTRKVSRKHKADTEIQQASKRKKQGGKAKQQAGKGKRIAGFFWRFFSWFVSTCNECHAINPSKRETVLQGGINS</sequence>
<evidence type="ECO:0000256" key="1">
    <source>
        <dbReference type="SAM" id="MobiDB-lite"/>
    </source>
</evidence>
<reference evidence="2" key="2">
    <citation type="submission" date="2022-03" db="EMBL/GenBank/DDBJ databases">
        <title>Draft title - Genomic analysis of global carrot germplasm unveils the trajectory of domestication and the origin of high carotenoid orange carrot.</title>
        <authorList>
            <person name="Iorizzo M."/>
            <person name="Ellison S."/>
            <person name="Senalik D."/>
            <person name="Macko-Podgorni A."/>
            <person name="Grzebelus D."/>
            <person name="Bostan H."/>
            <person name="Rolling W."/>
            <person name="Curaba J."/>
            <person name="Simon P."/>
        </authorList>
    </citation>
    <scope>NUCLEOTIDE SEQUENCE</scope>
    <source>
        <tissue evidence="2">Leaf</tissue>
    </source>
</reference>
<dbReference type="AlphaFoldDB" id="A0AAF1AZS9"/>
<dbReference type="PANTHER" id="PTHR33312">
    <property type="entry name" value="MEMBRANE-ASSOCIATED KINASE REGULATOR 4-RELATED"/>
    <property type="match status" value="1"/>
</dbReference>
<dbReference type="EMBL" id="CP093346">
    <property type="protein sequence ID" value="WOG98626.1"/>
    <property type="molecule type" value="Genomic_DNA"/>
</dbReference>
<accession>A0AAF1AZS9</accession>
<dbReference type="GO" id="GO:0019210">
    <property type="term" value="F:kinase inhibitor activity"/>
    <property type="evidence" value="ECO:0007669"/>
    <property type="project" value="InterPro"/>
</dbReference>
<dbReference type="KEGG" id="dcr:108215677"/>
<dbReference type="InterPro" id="IPR039620">
    <property type="entry name" value="BKI1/MAKR1/3/4"/>
</dbReference>